<organism evidence="1 2">
    <name type="scientific">Xylocopa violacea</name>
    <name type="common">Violet carpenter bee</name>
    <name type="synonym">Apis violacea</name>
    <dbReference type="NCBI Taxonomy" id="135666"/>
    <lineage>
        <taxon>Eukaryota</taxon>
        <taxon>Metazoa</taxon>
        <taxon>Ecdysozoa</taxon>
        <taxon>Arthropoda</taxon>
        <taxon>Hexapoda</taxon>
        <taxon>Insecta</taxon>
        <taxon>Pterygota</taxon>
        <taxon>Neoptera</taxon>
        <taxon>Endopterygota</taxon>
        <taxon>Hymenoptera</taxon>
        <taxon>Apocrita</taxon>
        <taxon>Aculeata</taxon>
        <taxon>Apoidea</taxon>
        <taxon>Anthophila</taxon>
        <taxon>Apidae</taxon>
        <taxon>Xylocopa</taxon>
        <taxon>Xylocopa</taxon>
    </lineage>
</organism>
<protein>
    <submittedName>
        <fullName evidence="1">Uncharacterized protein</fullName>
    </submittedName>
</protein>
<evidence type="ECO:0000313" key="1">
    <source>
        <dbReference type="EMBL" id="CAL7937768.1"/>
    </source>
</evidence>
<dbReference type="Proteomes" id="UP001642520">
    <property type="component" value="Unassembled WGS sequence"/>
</dbReference>
<sequence length="133" mass="14991">MNATGTIGHDTRFSILQFEFGAQRAVTFTQSTCFLFRGQTSVYVRSESANIVRETTCILKQQIKDLQQVDKILERKLVETVRDTKWTIGTGKEKGSKRKSCRGSVLEATRYCSQAPPDLHLYRLSANNASNVI</sequence>
<proteinExistence type="predicted"/>
<dbReference type="EMBL" id="CAXAJV020001288">
    <property type="protein sequence ID" value="CAL7937768.1"/>
    <property type="molecule type" value="Genomic_DNA"/>
</dbReference>
<gene>
    <name evidence="1" type="ORF">XYLVIOL_LOCUS2899</name>
</gene>
<accession>A0ABP1N9V6</accession>
<evidence type="ECO:0000313" key="2">
    <source>
        <dbReference type="Proteomes" id="UP001642520"/>
    </source>
</evidence>
<name>A0ABP1N9V6_XYLVO</name>
<comment type="caution">
    <text evidence="1">The sequence shown here is derived from an EMBL/GenBank/DDBJ whole genome shotgun (WGS) entry which is preliminary data.</text>
</comment>
<reference evidence="1 2" key="1">
    <citation type="submission" date="2024-08" db="EMBL/GenBank/DDBJ databases">
        <authorList>
            <person name="Will J Nash"/>
            <person name="Angela Man"/>
            <person name="Seanna McTaggart"/>
            <person name="Kendall Baker"/>
            <person name="Tom Barker"/>
            <person name="Leah Catchpole"/>
            <person name="Alex Durrant"/>
            <person name="Karim Gharbi"/>
            <person name="Naomi Irish"/>
            <person name="Gemy Kaithakottil"/>
            <person name="Debby Ku"/>
            <person name="Aaliyah Providence"/>
            <person name="Felix Shaw"/>
            <person name="David Swarbreck"/>
            <person name="Chris Watkins"/>
            <person name="Ann M. McCartney"/>
            <person name="Giulio Formenti"/>
            <person name="Alice Mouton"/>
            <person name="Noel Vella"/>
            <person name="Bjorn M von Reumont"/>
            <person name="Adriana Vella"/>
            <person name="Wilfried Haerty"/>
        </authorList>
    </citation>
    <scope>NUCLEOTIDE SEQUENCE [LARGE SCALE GENOMIC DNA]</scope>
</reference>
<keyword evidence="2" id="KW-1185">Reference proteome</keyword>